<organism evidence="1 2">
    <name type="scientific">Hamadaea flava</name>
    <dbReference type="NCBI Taxonomy" id="1742688"/>
    <lineage>
        <taxon>Bacteria</taxon>
        <taxon>Bacillati</taxon>
        <taxon>Actinomycetota</taxon>
        <taxon>Actinomycetes</taxon>
        <taxon>Micromonosporales</taxon>
        <taxon>Micromonosporaceae</taxon>
        <taxon>Hamadaea</taxon>
    </lineage>
</organism>
<dbReference type="EMBL" id="JBHSAY010000006">
    <property type="protein sequence ID" value="MFC4131086.1"/>
    <property type="molecule type" value="Genomic_DNA"/>
</dbReference>
<comment type="caution">
    <text evidence="1">The sequence shown here is derived from an EMBL/GenBank/DDBJ whole genome shotgun (WGS) entry which is preliminary data.</text>
</comment>
<evidence type="ECO:0000313" key="1">
    <source>
        <dbReference type="EMBL" id="MFC4131086.1"/>
    </source>
</evidence>
<accession>A0ABV8LJD8</accession>
<gene>
    <name evidence="1" type="ORF">ACFOZ4_10780</name>
</gene>
<dbReference type="Proteomes" id="UP001595816">
    <property type="component" value="Unassembled WGS sequence"/>
</dbReference>
<dbReference type="RefSeq" id="WP_253754279.1">
    <property type="nucleotide sequence ID" value="NZ_JAMZDZ010000001.1"/>
</dbReference>
<evidence type="ECO:0000313" key="2">
    <source>
        <dbReference type="Proteomes" id="UP001595816"/>
    </source>
</evidence>
<keyword evidence="2" id="KW-1185">Reference proteome</keyword>
<name>A0ABV8LJD8_9ACTN</name>
<protein>
    <submittedName>
        <fullName evidence="1">DUF4873 domain-containing protein</fullName>
    </submittedName>
</protein>
<proteinExistence type="predicted"/>
<reference evidence="2" key="1">
    <citation type="journal article" date="2019" name="Int. J. Syst. Evol. Microbiol.">
        <title>The Global Catalogue of Microorganisms (GCM) 10K type strain sequencing project: providing services to taxonomists for standard genome sequencing and annotation.</title>
        <authorList>
            <consortium name="The Broad Institute Genomics Platform"/>
            <consortium name="The Broad Institute Genome Sequencing Center for Infectious Disease"/>
            <person name="Wu L."/>
            <person name="Ma J."/>
        </authorList>
    </citation>
    <scope>NUCLEOTIDE SEQUENCE [LARGE SCALE GENOMIC DNA]</scope>
    <source>
        <strain evidence="2">CGMCC 4.7289</strain>
    </source>
</reference>
<sequence>MTAYSGPATLVLPDGTEHQVILAARIEPGGAIRRWSGLCDADGQTLWDALNAATPAVLRLQDGREGRALFQADGSFSGSGPAPFE</sequence>